<keyword evidence="3" id="KW-1185">Reference proteome</keyword>
<dbReference type="Proteomes" id="UP000681610">
    <property type="component" value="Unassembled WGS sequence"/>
</dbReference>
<evidence type="ECO:0000313" key="2">
    <source>
        <dbReference type="EMBL" id="MBO1884947.1"/>
    </source>
</evidence>
<evidence type="ECO:0000313" key="3">
    <source>
        <dbReference type="Proteomes" id="UP000681610"/>
    </source>
</evidence>
<sequence length="195" mass="21449">MEIQGRILKIGPVQTVGANGTFQKRELVLVTEEQYPQYLPIDFVQEKCSLLDNFQPNQVVKVSINLRGREWTNPAGEVKYFVSIQAWRIESADMQQGYGQPQGGYPQQGYAPQGYAQPQGYAPQGYGQPQGYAPQGYAQPQGGYPQQAFGQPQQSFGQPQQAFGQPQQSAPAMQQVPPVAPPSSPVDDDADDLPF</sequence>
<name>A0ABS3Q031_9FLAO</name>
<gene>
    <name evidence="2" type="ORF">J4N46_11120</name>
</gene>
<comment type="caution">
    <text evidence="2">The sequence shown here is derived from an EMBL/GenBank/DDBJ whole genome shotgun (WGS) entry which is preliminary data.</text>
</comment>
<dbReference type="Pfam" id="PF11325">
    <property type="entry name" value="DUF3127"/>
    <property type="match status" value="1"/>
</dbReference>
<dbReference type="InterPro" id="IPR021474">
    <property type="entry name" value="DUF3127"/>
</dbReference>
<accession>A0ABS3Q031</accession>
<feature type="compositionally biased region" description="Low complexity" evidence="1">
    <location>
        <begin position="96"/>
        <end position="177"/>
    </location>
</feature>
<evidence type="ECO:0000256" key="1">
    <source>
        <dbReference type="SAM" id="MobiDB-lite"/>
    </source>
</evidence>
<proteinExistence type="predicted"/>
<feature type="region of interest" description="Disordered" evidence="1">
    <location>
        <begin position="96"/>
        <end position="195"/>
    </location>
</feature>
<reference evidence="2 3" key="1">
    <citation type="submission" date="2021-03" db="EMBL/GenBank/DDBJ databases">
        <title>Isolation and description of Capnocytophaga bilenii sp. nov., a novel Capnocytophaga species, isolated from a gingivitis subject.</title>
        <authorList>
            <person name="Antezack A."/>
            <person name="Monnet-Corti V."/>
            <person name="La Scola B."/>
        </authorList>
    </citation>
    <scope>NUCLEOTIDE SEQUENCE [LARGE SCALE GENOMIC DNA]</scope>
    <source>
        <strain evidence="2 3">Marseille-Q4570</strain>
    </source>
</reference>
<dbReference type="RefSeq" id="WP_208059350.1">
    <property type="nucleotide sequence ID" value="NZ_CAUQMC010000010.1"/>
</dbReference>
<dbReference type="EMBL" id="JAGDYP010000009">
    <property type="protein sequence ID" value="MBO1884947.1"/>
    <property type="molecule type" value="Genomic_DNA"/>
</dbReference>
<feature type="compositionally biased region" description="Acidic residues" evidence="1">
    <location>
        <begin position="186"/>
        <end position="195"/>
    </location>
</feature>
<protein>
    <submittedName>
        <fullName evidence="2">DUF3127 domain-containing protein</fullName>
    </submittedName>
</protein>
<organism evidence="2 3">
    <name type="scientific">Capnocytophaga bilenii</name>
    <dbReference type="NCBI Taxonomy" id="2819369"/>
    <lineage>
        <taxon>Bacteria</taxon>
        <taxon>Pseudomonadati</taxon>
        <taxon>Bacteroidota</taxon>
        <taxon>Flavobacteriia</taxon>
        <taxon>Flavobacteriales</taxon>
        <taxon>Flavobacteriaceae</taxon>
        <taxon>Capnocytophaga</taxon>
    </lineage>
</organism>